<dbReference type="EMBL" id="LVLJ01001129">
    <property type="protein sequence ID" value="OAE31321.1"/>
    <property type="molecule type" value="Genomic_DNA"/>
</dbReference>
<dbReference type="AlphaFoldDB" id="A0A176WFD9"/>
<name>A0A176WFD9_MARPO</name>
<feature type="compositionally biased region" description="Low complexity" evidence="1">
    <location>
        <begin position="37"/>
        <end position="59"/>
    </location>
</feature>
<accession>A0A176WFD9</accession>
<evidence type="ECO:0000313" key="2">
    <source>
        <dbReference type="EMBL" id="OAE31321.1"/>
    </source>
</evidence>
<reference evidence="2" key="1">
    <citation type="submission" date="2016-03" db="EMBL/GenBank/DDBJ databases">
        <title>Mechanisms controlling the formation of the plant cell surface in tip-growing cells are functionally conserved among land plants.</title>
        <authorList>
            <person name="Honkanen S."/>
            <person name="Jones V.A."/>
            <person name="Morieri G."/>
            <person name="Champion C."/>
            <person name="Hetherington A.J."/>
            <person name="Kelly S."/>
            <person name="Saint-Marcoux D."/>
            <person name="Proust H."/>
            <person name="Prescott H."/>
            <person name="Dolan L."/>
        </authorList>
    </citation>
    <scope>NUCLEOTIDE SEQUENCE [LARGE SCALE GENOMIC DNA]</scope>
    <source>
        <tissue evidence="2">Whole gametophyte</tissue>
    </source>
</reference>
<sequence length="127" mass="13887">MIHRNTSKQGGTVHVGTSSSRSGSRKKERLRLGLGYGRRPASEQQQQKDQQSQSQQRQQNRGREGAALAETVRGRSGSISSSQEVVTRWLARGAKLAGGEAVGGGDSGELDRSRMINIHEQSRRYTP</sequence>
<evidence type="ECO:0000313" key="3">
    <source>
        <dbReference type="Proteomes" id="UP000077202"/>
    </source>
</evidence>
<feature type="compositionally biased region" description="Low complexity" evidence="1">
    <location>
        <begin position="10"/>
        <end position="22"/>
    </location>
</feature>
<keyword evidence="3" id="KW-1185">Reference proteome</keyword>
<organism evidence="2 3">
    <name type="scientific">Marchantia polymorpha subsp. ruderalis</name>
    <dbReference type="NCBI Taxonomy" id="1480154"/>
    <lineage>
        <taxon>Eukaryota</taxon>
        <taxon>Viridiplantae</taxon>
        <taxon>Streptophyta</taxon>
        <taxon>Embryophyta</taxon>
        <taxon>Marchantiophyta</taxon>
        <taxon>Marchantiopsida</taxon>
        <taxon>Marchantiidae</taxon>
        <taxon>Marchantiales</taxon>
        <taxon>Marchantiaceae</taxon>
        <taxon>Marchantia</taxon>
    </lineage>
</organism>
<dbReference type="Proteomes" id="UP000077202">
    <property type="component" value="Unassembled WGS sequence"/>
</dbReference>
<feature type="region of interest" description="Disordered" evidence="1">
    <location>
        <begin position="1"/>
        <end position="127"/>
    </location>
</feature>
<proteinExistence type="predicted"/>
<evidence type="ECO:0000256" key="1">
    <source>
        <dbReference type="SAM" id="MobiDB-lite"/>
    </source>
</evidence>
<comment type="caution">
    <text evidence="2">The sequence shown here is derived from an EMBL/GenBank/DDBJ whole genome shotgun (WGS) entry which is preliminary data.</text>
</comment>
<gene>
    <name evidence="2" type="ORF">AXG93_1962s1780</name>
</gene>
<protein>
    <submittedName>
        <fullName evidence="2">Uncharacterized protein</fullName>
    </submittedName>
</protein>